<evidence type="ECO:0000313" key="5">
    <source>
        <dbReference type="EMBL" id="MBB6099708.1"/>
    </source>
</evidence>
<protein>
    <submittedName>
        <fullName evidence="5">L-rhamnose isomerase/sugar isomerase</fullName>
        <ecNumber evidence="5">5.3.1.-</ecNumber>
        <ecNumber evidence="5">5.3.1.14</ecNumber>
    </submittedName>
</protein>
<organism evidence="5 6">
    <name type="scientific">Deinobacterium chartae</name>
    <dbReference type="NCBI Taxonomy" id="521158"/>
    <lineage>
        <taxon>Bacteria</taxon>
        <taxon>Thermotogati</taxon>
        <taxon>Deinococcota</taxon>
        <taxon>Deinococci</taxon>
        <taxon>Deinococcales</taxon>
        <taxon>Deinococcaceae</taxon>
        <taxon>Deinobacterium</taxon>
    </lineage>
</organism>
<keyword evidence="3 5" id="KW-0413">Isomerase</keyword>
<dbReference type="AlphaFoldDB" id="A0A841I5I1"/>
<evidence type="ECO:0000313" key="6">
    <source>
        <dbReference type="Proteomes" id="UP000569951"/>
    </source>
</evidence>
<dbReference type="GO" id="GO:0019301">
    <property type="term" value="P:rhamnose catabolic process"/>
    <property type="evidence" value="ECO:0007669"/>
    <property type="project" value="TreeGrafter"/>
</dbReference>
<feature type="domain" description="Xylose isomerase-like TIM barrel" evidence="4">
    <location>
        <begin position="73"/>
        <end position="247"/>
    </location>
</feature>
<dbReference type="EMBL" id="JACHHG010000014">
    <property type="protein sequence ID" value="MBB6099708.1"/>
    <property type="molecule type" value="Genomic_DNA"/>
</dbReference>
<dbReference type="SUPFAM" id="SSF51658">
    <property type="entry name" value="Xylose isomerase-like"/>
    <property type="match status" value="1"/>
</dbReference>
<dbReference type="Pfam" id="PF01261">
    <property type="entry name" value="AP_endonuc_2"/>
    <property type="match status" value="1"/>
</dbReference>
<reference evidence="5 6" key="1">
    <citation type="submission" date="2020-08" db="EMBL/GenBank/DDBJ databases">
        <title>Genomic Encyclopedia of Type Strains, Phase IV (KMG-IV): sequencing the most valuable type-strain genomes for metagenomic binning, comparative biology and taxonomic classification.</title>
        <authorList>
            <person name="Goeker M."/>
        </authorList>
    </citation>
    <scope>NUCLEOTIDE SEQUENCE [LARGE SCALE GENOMIC DNA]</scope>
    <source>
        <strain evidence="5 6">DSM 21458</strain>
    </source>
</reference>
<dbReference type="GO" id="GO:0008740">
    <property type="term" value="F:L-rhamnose isomerase activity"/>
    <property type="evidence" value="ECO:0007669"/>
    <property type="project" value="UniProtKB-EC"/>
</dbReference>
<name>A0A841I5I1_9DEIO</name>
<dbReference type="GO" id="GO:0046872">
    <property type="term" value="F:metal ion binding"/>
    <property type="evidence" value="ECO:0007669"/>
    <property type="project" value="UniProtKB-KW"/>
</dbReference>
<dbReference type="InterPro" id="IPR013022">
    <property type="entry name" value="Xyl_isomerase-like_TIM-brl"/>
</dbReference>
<dbReference type="EC" id="5.3.1.14" evidence="5"/>
<dbReference type="InterPro" id="IPR036237">
    <property type="entry name" value="Xyl_isomerase-like_sf"/>
</dbReference>
<dbReference type="PANTHER" id="PTHR30268">
    <property type="entry name" value="L-RHAMNOSE ISOMERASE"/>
    <property type="match status" value="1"/>
</dbReference>
<dbReference type="PANTHER" id="PTHR30268:SF0">
    <property type="entry name" value="L-RHAMNOSE ISOMERASE"/>
    <property type="match status" value="1"/>
</dbReference>
<proteinExistence type="predicted"/>
<evidence type="ECO:0000256" key="3">
    <source>
        <dbReference type="ARBA" id="ARBA00023235"/>
    </source>
</evidence>
<sequence length="396" mass="43738">MNTEALFSALDRQRIETPSWGYGNSGTRFKTFAAPGAARDVYEKIEDAAEVHRLSGIAPSVALHIPWDAVSDYGELRAFAESRGVTLGAINPNVFQDDRYRLGSVTHPDPAVREQALAHLLACVEILRQTGSRDLSLWFADGTNYAGQDDLRARKRRLRDALARVHDALPDGARLLLEYKLFEPAFYATDAFDWGAALAHCVAVGERAQVLVDLGHHAPGVNIEQIVAFLLDEGRLGGFHFNARRYADDDLIVGTANPFELFCIYAELVSAETAADPLVRDTARAVAYMIDQSHNIEPKVEAMLQSVLNCQEAYAKALLIDRERLEEAQQAGDVLEAHRTLTDAFRTDVRPLLAEWRRARGLPEDPIRAHRVSGYAERVARERGVAAASGGFPVHS</sequence>
<evidence type="ECO:0000256" key="2">
    <source>
        <dbReference type="ARBA" id="ARBA00023211"/>
    </source>
</evidence>
<dbReference type="GO" id="GO:0019324">
    <property type="term" value="P:L-lyxose metabolic process"/>
    <property type="evidence" value="ECO:0007669"/>
    <property type="project" value="TreeGrafter"/>
</dbReference>
<evidence type="ECO:0000259" key="4">
    <source>
        <dbReference type="Pfam" id="PF01261"/>
    </source>
</evidence>
<keyword evidence="6" id="KW-1185">Reference proteome</keyword>
<keyword evidence="1" id="KW-0479">Metal-binding</keyword>
<dbReference type="Gene3D" id="3.20.20.150">
    <property type="entry name" value="Divalent-metal-dependent TIM barrel enzymes"/>
    <property type="match status" value="1"/>
</dbReference>
<comment type="caution">
    <text evidence="5">The sequence shown here is derived from an EMBL/GenBank/DDBJ whole genome shotgun (WGS) entry which is preliminary data.</text>
</comment>
<dbReference type="InterPro" id="IPR013457">
    <property type="entry name" value="Rhamnose_iso-rel"/>
</dbReference>
<dbReference type="InterPro" id="IPR050337">
    <property type="entry name" value="L-rhamnose_isomerase"/>
</dbReference>
<dbReference type="NCBIfam" id="TIGR02635">
    <property type="entry name" value="RhaI_grampos"/>
    <property type="match status" value="1"/>
</dbReference>
<accession>A0A841I5I1</accession>
<dbReference type="Proteomes" id="UP000569951">
    <property type="component" value="Unassembled WGS sequence"/>
</dbReference>
<keyword evidence="2" id="KW-0464">Manganese</keyword>
<dbReference type="RefSeq" id="WP_183988454.1">
    <property type="nucleotide sequence ID" value="NZ_JACHHG010000014.1"/>
</dbReference>
<dbReference type="EC" id="5.3.1.-" evidence="5"/>
<gene>
    <name evidence="5" type="ORF">HNR42_003166</name>
</gene>
<evidence type="ECO:0000256" key="1">
    <source>
        <dbReference type="ARBA" id="ARBA00022723"/>
    </source>
</evidence>